<keyword evidence="3" id="KW-1185">Reference proteome</keyword>
<feature type="domain" description="Hemerythrin-like" evidence="1">
    <location>
        <begin position="10"/>
        <end position="124"/>
    </location>
</feature>
<dbReference type="PANTHER" id="PTHR35585">
    <property type="entry name" value="HHE DOMAIN PROTEIN (AFU_ORTHOLOGUE AFUA_4G00730)"/>
    <property type="match status" value="1"/>
</dbReference>
<reference evidence="2 3" key="1">
    <citation type="submission" date="2024-09" db="EMBL/GenBank/DDBJ databases">
        <title>The Natural Products Discovery Center: Release of the First 8490 Sequenced Strains for Exploring Actinobacteria Biosynthetic Diversity.</title>
        <authorList>
            <person name="Kalkreuter E."/>
            <person name="Kautsar S.A."/>
            <person name="Yang D."/>
            <person name="Bader C.D."/>
            <person name="Teijaro C.N."/>
            <person name="Fluegel L."/>
            <person name="Davis C.M."/>
            <person name="Simpson J.R."/>
            <person name="Lauterbach L."/>
            <person name="Steele A.D."/>
            <person name="Gui C."/>
            <person name="Meng S."/>
            <person name="Li G."/>
            <person name="Viehrig K."/>
            <person name="Ye F."/>
            <person name="Su P."/>
            <person name="Kiefer A.F."/>
            <person name="Nichols A."/>
            <person name="Cepeda A.J."/>
            <person name="Yan W."/>
            <person name="Fan B."/>
            <person name="Jiang Y."/>
            <person name="Adhikari A."/>
            <person name="Zheng C.-J."/>
            <person name="Schuster L."/>
            <person name="Cowan T.M."/>
            <person name="Smanski M.J."/>
            <person name="Chevrette M.G."/>
            <person name="De Carvalho L.P.S."/>
            <person name="Shen B."/>
        </authorList>
    </citation>
    <scope>NUCLEOTIDE SEQUENCE [LARGE SCALE GENOMIC DNA]</scope>
    <source>
        <strain evidence="2 3">NPDC059500</strain>
    </source>
</reference>
<dbReference type="RefSeq" id="WP_381812434.1">
    <property type="nucleotide sequence ID" value="NZ_JBHYTS010000069.1"/>
</dbReference>
<dbReference type="PANTHER" id="PTHR35585:SF1">
    <property type="entry name" value="HHE DOMAIN PROTEIN (AFU_ORTHOLOGUE AFUA_4G00730)"/>
    <property type="match status" value="1"/>
</dbReference>
<protein>
    <submittedName>
        <fullName evidence="2">Hemerythrin domain-containing protein</fullName>
    </submittedName>
</protein>
<accession>A0ABW6HE29</accession>
<dbReference type="EMBL" id="JBHYTS010000069">
    <property type="protein sequence ID" value="MFE1754872.1"/>
    <property type="molecule type" value="Genomic_DNA"/>
</dbReference>
<evidence type="ECO:0000259" key="1">
    <source>
        <dbReference type="Pfam" id="PF01814"/>
    </source>
</evidence>
<dbReference type="InterPro" id="IPR012312">
    <property type="entry name" value="Hemerythrin-like"/>
</dbReference>
<sequence>MALALMKQDAVDILTRQHAQIRRGFYRAALPGPGRRRAFERLMRLLAVHEAAEEAHVHPVARRVLASGGALAARRRQEEKEAKKLLVALLHTGPDGKGYLRRLGEARRAVLAHAAREEREEFAALRRAVSGRRLRILGAEVRLTQAYAPTRPHRWVNNEAANKLAAPLLGPFDRARDLLQHAVHRT</sequence>
<proteinExistence type="predicted"/>
<evidence type="ECO:0000313" key="2">
    <source>
        <dbReference type="EMBL" id="MFE1754872.1"/>
    </source>
</evidence>
<dbReference type="Proteomes" id="UP001599756">
    <property type="component" value="Unassembled WGS sequence"/>
</dbReference>
<evidence type="ECO:0000313" key="3">
    <source>
        <dbReference type="Proteomes" id="UP001599756"/>
    </source>
</evidence>
<gene>
    <name evidence="2" type="ORF">ACFW88_30755</name>
</gene>
<comment type="caution">
    <text evidence="2">The sequence shown here is derived from an EMBL/GenBank/DDBJ whole genome shotgun (WGS) entry which is preliminary data.</text>
</comment>
<name>A0ABW6HE29_9ACTN</name>
<dbReference type="Pfam" id="PF01814">
    <property type="entry name" value="Hemerythrin"/>
    <property type="match status" value="1"/>
</dbReference>
<organism evidence="2 3">
    <name type="scientific">Streptomyces anandii</name>
    <dbReference type="NCBI Taxonomy" id="285454"/>
    <lineage>
        <taxon>Bacteria</taxon>
        <taxon>Bacillati</taxon>
        <taxon>Actinomycetota</taxon>
        <taxon>Actinomycetes</taxon>
        <taxon>Kitasatosporales</taxon>
        <taxon>Streptomycetaceae</taxon>
        <taxon>Streptomyces</taxon>
    </lineage>
</organism>